<dbReference type="SUPFAM" id="SSF55874">
    <property type="entry name" value="ATPase domain of HSP90 chaperone/DNA topoisomerase II/histidine kinase"/>
    <property type="match status" value="1"/>
</dbReference>
<dbReference type="InterPro" id="IPR018771">
    <property type="entry name" value="PocR_dom"/>
</dbReference>
<dbReference type="KEGG" id="abut:Ami103574_07400"/>
<dbReference type="Pfam" id="PF10114">
    <property type="entry name" value="PocR"/>
    <property type="match status" value="1"/>
</dbReference>
<protein>
    <recommendedName>
        <fullName evidence="12">Histidine kinase/HSP90-like ATPase domain-containing protein</fullName>
    </recommendedName>
</protein>
<keyword evidence="6" id="KW-0547">Nucleotide-binding</keyword>
<evidence type="ECO:0000256" key="5">
    <source>
        <dbReference type="ARBA" id="ARBA00022692"/>
    </source>
</evidence>
<dbReference type="PANTHER" id="PTHR34220">
    <property type="entry name" value="SENSOR HISTIDINE KINASE YPDA"/>
    <property type="match status" value="1"/>
</dbReference>
<evidence type="ECO:0000313" key="14">
    <source>
        <dbReference type="Proteomes" id="UP000466848"/>
    </source>
</evidence>
<dbReference type="Gene3D" id="3.30.565.10">
    <property type="entry name" value="Histidine kinase-like ATPase, C-terminal domain"/>
    <property type="match status" value="1"/>
</dbReference>
<keyword evidence="14" id="KW-1185">Reference proteome</keyword>
<comment type="subcellular location">
    <subcellularLocation>
        <location evidence="1">Cell membrane</location>
        <topology evidence="1">Multi-pass membrane protein</topology>
    </subcellularLocation>
</comment>
<evidence type="ECO:0000256" key="1">
    <source>
        <dbReference type="ARBA" id="ARBA00004651"/>
    </source>
</evidence>
<keyword evidence="2" id="KW-1003">Cell membrane</keyword>
<dbReference type="InterPro" id="IPR036890">
    <property type="entry name" value="HATPase_C_sf"/>
</dbReference>
<dbReference type="Pfam" id="PF02518">
    <property type="entry name" value="HATPase_c"/>
    <property type="match status" value="1"/>
</dbReference>
<sequence>MEKINSIYDIVDADALQEMQDNFAKAFGMGFISVDYKGNPIGEYSGFSEFCSRGREDSAFKNLCYQCDAHGGLHTAITGKPHIYICHAGLLDFAIPFIYDGEYYGAMMGGQISTYFEDVRMDKGLERVIERKVNWEKNPELVEKYKNVYKMPFDRIEAVMNLMFNHTQRLLKEGSHKRAQEALEVKNAQILEERSRRIELEKSLRENQQFSAAAALKSVNLFSSLNTISRLAFIEEAKSTENAVYVLSDMLRYTSEKRDSQVSTVGDELTYAENYLKMQRIRLEDRLNFEIDLDEDFYNIACPFMILQPIVENAVEYAVQPRKEGGNIKIKGVQRGEDLIISIEDDGNGISKETVENIMNEEFSLRTEVNRYDLHNINKRLTGIFGKKYKLKIENVSEGMGTIVHLKLPVRSNLVK</sequence>
<keyword evidence="10" id="KW-0902">Two-component regulatory system</keyword>
<keyword evidence="8" id="KW-0067">ATP-binding</keyword>
<dbReference type="InterPro" id="IPR050640">
    <property type="entry name" value="Bact_2-comp_sensor_kinase"/>
</dbReference>
<evidence type="ECO:0000256" key="7">
    <source>
        <dbReference type="ARBA" id="ARBA00022777"/>
    </source>
</evidence>
<reference evidence="13 14" key="1">
    <citation type="submission" date="2020-02" db="EMBL/GenBank/DDBJ databases">
        <authorList>
            <person name="Kim Y.B."/>
            <person name="Roh S.W."/>
        </authorList>
    </citation>
    <scope>NUCLEOTIDE SEQUENCE [LARGE SCALE GENOMIC DNA]</scope>
    <source>
        <strain evidence="13 14">DSM 103574</strain>
    </source>
</reference>
<keyword evidence="7" id="KW-0418">Kinase</keyword>
<dbReference type="GO" id="GO:0005524">
    <property type="term" value="F:ATP binding"/>
    <property type="evidence" value="ECO:0007669"/>
    <property type="project" value="UniProtKB-KW"/>
</dbReference>
<gene>
    <name evidence="13" type="ORF">Ami103574_07400</name>
</gene>
<dbReference type="GO" id="GO:0000155">
    <property type="term" value="F:phosphorelay sensor kinase activity"/>
    <property type="evidence" value="ECO:0007669"/>
    <property type="project" value="InterPro"/>
</dbReference>
<accession>A0A858BUA7</accession>
<evidence type="ECO:0000256" key="3">
    <source>
        <dbReference type="ARBA" id="ARBA00022553"/>
    </source>
</evidence>
<dbReference type="Proteomes" id="UP000466848">
    <property type="component" value="Chromosome"/>
</dbReference>
<dbReference type="EMBL" id="CP048649">
    <property type="protein sequence ID" value="QIB69157.1"/>
    <property type="molecule type" value="Genomic_DNA"/>
</dbReference>
<evidence type="ECO:0000256" key="10">
    <source>
        <dbReference type="ARBA" id="ARBA00023012"/>
    </source>
</evidence>
<keyword evidence="4" id="KW-0808">Transferase</keyword>
<dbReference type="PANTHER" id="PTHR34220:SF11">
    <property type="entry name" value="SENSOR PROTEIN KINASE HPTS"/>
    <property type="match status" value="1"/>
</dbReference>
<keyword evidence="9" id="KW-1133">Transmembrane helix</keyword>
<dbReference type="InterPro" id="IPR010559">
    <property type="entry name" value="Sig_transdc_His_kin_internal"/>
</dbReference>
<evidence type="ECO:0000256" key="6">
    <source>
        <dbReference type="ARBA" id="ARBA00022741"/>
    </source>
</evidence>
<evidence type="ECO:0000259" key="12">
    <source>
        <dbReference type="SMART" id="SM00387"/>
    </source>
</evidence>
<dbReference type="AlphaFoldDB" id="A0A858BUA7"/>
<evidence type="ECO:0000256" key="8">
    <source>
        <dbReference type="ARBA" id="ARBA00022840"/>
    </source>
</evidence>
<name>A0A858BUA7_9FIRM</name>
<evidence type="ECO:0000256" key="11">
    <source>
        <dbReference type="ARBA" id="ARBA00023136"/>
    </source>
</evidence>
<evidence type="ECO:0000313" key="13">
    <source>
        <dbReference type="EMBL" id="QIB69157.1"/>
    </source>
</evidence>
<evidence type="ECO:0000256" key="2">
    <source>
        <dbReference type="ARBA" id="ARBA00022475"/>
    </source>
</evidence>
<dbReference type="Pfam" id="PF06580">
    <property type="entry name" value="His_kinase"/>
    <property type="match status" value="1"/>
</dbReference>
<dbReference type="RefSeq" id="WP_163066162.1">
    <property type="nucleotide sequence ID" value="NZ_CP048649.1"/>
</dbReference>
<evidence type="ECO:0000256" key="9">
    <source>
        <dbReference type="ARBA" id="ARBA00022989"/>
    </source>
</evidence>
<proteinExistence type="predicted"/>
<keyword evidence="3" id="KW-0597">Phosphoprotein</keyword>
<evidence type="ECO:0000256" key="4">
    <source>
        <dbReference type="ARBA" id="ARBA00022679"/>
    </source>
</evidence>
<organism evidence="13 14">
    <name type="scientific">Aminipila butyrica</name>
    <dbReference type="NCBI Taxonomy" id="433296"/>
    <lineage>
        <taxon>Bacteria</taxon>
        <taxon>Bacillati</taxon>
        <taxon>Bacillota</taxon>
        <taxon>Clostridia</taxon>
        <taxon>Peptostreptococcales</taxon>
        <taxon>Anaerovoracaceae</taxon>
        <taxon>Aminipila</taxon>
    </lineage>
</organism>
<keyword evidence="5" id="KW-0812">Transmembrane</keyword>
<feature type="domain" description="Histidine kinase/HSP90-like ATPase" evidence="12">
    <location>
        <begin position="302"/>
        <end position="412"/>
    </location>
</feature>
<dbReference type="GO" id="GO:0005886">
    <property type="term" value="C:plasma membrane"/>
    <property type="evidence" value="ECO:0007669"/>
    <property type="project" value="UniProtKB-SubCell"/>
</dbReference>
<dbReference type="SMART" id="SM00387">
    <property type="entry name" value="HATPase_c"/>
    <property type="match status" value="1"/>
</dbReference>
<dbReference type="InterPro" id="IPR003594">
    <property type="entry name" value="HATPase_dom"/>
</dbReference>
<keyword evidence="11" id="KW-0472">Membrane</keyword>